<proteinExistence type="inferred from homology"/>
<evidence type="ECO:0000256" key="3">
    <source>
        <dbReference type="ARBA" id="ARBA00022927"/>
    </source>
</evidence>
<comment type="similarity">
    <text evidence="1 4">Belongs to the SNAP family.</text>
</comment>
<comment type="subcellular location">
    <subcellularLocation>
        <location evidence="4">Membrane</location>
        <topology evidence="4">Peripheral membrane protein</topology>
    </subcellularLocation>
</comment>
<evidence type="ECO:0000256" key="2">
    <source>
        <dbReference type="ARBA" id="ARBA00022448"/>
    </source>
</evidence>
<dbReference type="SUPFAM" id="SSF48452">
    <property type="entry name" value="TPR-like"/>
    <property type="match status" value="1"/>
</dbReference>
<dbReference type="InterPro" id="IPR011990">
    <property type="entry name" value="TPR-like_helical_dom_sf"/>
</dbReference>
<dbReference type="OrthoDB" id="9984275at2759"/>
<comment type="function">
    <text evidence="4">Required for vesicular transport between the endoplasmic reticulum and the Golgi apparatus.</text>
</comment>
<gene>
    <name evidence="5" type="ORF">ONB1V03_LOCUS8478</name>
</gene>
<dbReference type="GO" id="GO:0005774">
    <property type="term" value="C:vacuolar membrane"/>
    <property type="evidence" value="ECO:0007669"/>
    <property type="project" value="TreeGrafter"/>
</dbReference>
<sequence length="250" mass="28175">MADSEAKGNQYLAEAQKKLKSSQGFFGGLLGGGSRQDEALELYVRAANSFKMAKKWNAAGNAFCEAALLHLKNGNKHDSGTHYVDAANCYKKADPQEAINCLMKSIEIYTDMGRFTTAAKHHMTVAEIYETDLPSPAVDIYESVANQSIESPLLKYAAKEHYFRAALCHLCIDQLNAQLAVKKYEEMYPQFSDSRECKLLKQLLERLEENDVDGYTAAIQEYDSISRLDQWYTNILLQIKKQIESDSDMK</sequence>
<protein>
    <recommendedName>
        <fullName evidence="7">Alpha-soluble NSF attachment protein</fullName>
    </recommendedName>
</protein>
<dbReference type="GO" id="GO:0006886">
    <property type="term" value="P:intracellular protein transport"/>
    <property type="evidence" value="ECO:0007669"/>
    <property type="project" value="UniProtKB-UniRule"/>
</dbReference>
<evidence type="ECO:0000256" key="1">
    <source>
        <dbReference type="ARBA" id="ARBA00010050"/>
    </source>
</evidence>
<name>A0A7R9M2E3_9ACAR</name>
<dbReference type="EMBL" id="CAJPVJ010004861">
    <property type="protein sequence ID" value="CAG2168994.1"/>
    <property type="molecule type" value="Genomic_DNA"/>
</dbReference>
<dbReference type="Pfam" id="PF14938">
    <property type="entry name" value="SNAP"/>
    <property type="match status" value="2"/>
</dbReference>
<reference evidence="5" key="1">
    <citation type="submission" date="2020-11" db="EMBL/GenBank/DDBJ databases">
        <authorList>
            <person name="Tran Van P."/>
        </authorList>
    </citation>
    <scope>NUCLEOTIDE SEQUENCE</scope>
</reference>
<dbReference type="PRINTS" id="PR00448">
    <property type="entry name" value="NSFATTACHMNT"/>
</dbReference>
<keyword evidence="2 4" id="KW-0813">Transport</keyword>
<organism evidence="5">
    <name type="scientific">Oppiella nova</name>
    <dbReference type="NCBI Taxonomy" id="334625"/>
    <lineage>
        <taxon>Eukaryota</taxon>
        <taxon>Metazoa</taxon>
        <taxon>Ecdysozoa</taxon>
        <taxon>Arthropoda</taxon>
        <taxon>Chelicerata</taxon>
        <taxon>Arachnida</taxon>
        <taxon>Acari</taxon>
        <taxon>Acariformes</taxon>
        <taxon>Sarcoptiformes</taxon>
        <taxon>Oribatida</taxon>
        <taxon>Brachypylina</taxon>
        <taxon>Oppioidea</taxon>
        <taxon>Oppiidae</taxon>
        <taxon>Oppiella</taxon>
    </lineage>
</organism>
<keyword evidence="4" id="KW-0931">ER-Golgi transport</keyword>
<evidence type="ECO:0000313" key="5">
    <source>
        <dbReference type="EMBL" id="CAD7651784.1"/>
    </source>
</evidence>
<accession>A0A7R9M2E3</accession>
<evidence type="ECO:0000313" key="6">
    <source>
        <dbReference type="Proteomes" id="UP000728032"/>
    </source>
</evidence>
<dbReference type="GO" id="GO:0031201">
    <property type="term" value="C:SNARE complex"/>
    <property type="evidence" value="ECO:0007669"/>
    <property type="project" value="TreeGrafter"/>
</dbReference>
<dbReference type="PANTHER" id="PTHR13768">
    <property type="entry name" value="SOLUBLE NSF ATTACHMENT PROTEIN SNAP"/>
    <property type="match status" value="1"/>
</dbReference>
<dbReference type="EMBL" id="OC919686">
    <property type="protein sequence ID" value="CAD7651784.1"/>
    <property type="molecule type" value="Genomic_DNA"/>
</dbReference>
<keyword evidence="3 4" id="KW-0653">Protein transport</keyword>
<dbReference type="CDD" id="cd15832">
    <property type="entry name" value="SNAP"/>
    <property type="match status" value="1"/>
</dbReference>
<keyword evidence="6" id="KW-1185">Reference proteome</keyword>
<evidence type="ECO:0008006" key="7">
    <source>
        <dbReference type="Google" id="ProtNLM"/>
    </source>
</evidence>
<dbReference type="InterPro" id="IPR000744">
    <property type="entry name" value="NSF_attach"/>
</dbReference>
<dbReference type="GO" id="GO:0019905">
    <property type="term" value="F:syntaxin binding"/>
    <property type="evidence" value="ECO:0007669"/>
    <property type="project" value="TreeGrafter"/>
</dbReference>
<dbReference type="GO" id="GO:0035494">
    <property type="term" value="P:SNARE complex disassembly"/>
    <property type="evidence" value="ECO:0007669"/>
    <property type="project" value="TreeGrafter"/>
</dbReference>
<dbReference type="GO" id="GO:0005483">
    <property type="term" value="F:soluble NSF attachment protein activity"/>
    <property type="evidence" value="ECO:0007669"/>
    <property type="project" value="TreeGrafter"/>
</dbReference>
<keyword evidence="4" id="KW-0472">Membrane</keyword>
<dbReference type="PANTHER" id="PTHR13768:SF8">
    <property type="entry name" value="ALPHA-SOLUBLE NSF ATTACHMENT PROTEIN"/>
    <property type="match status" value="1"/>
</dbReference>
<dbReference type="Proteomes" id="UP000728032">
    <property type="component" value="Unassembled WGS sequence"/>
</dbReference>
<evidence type="ECO:0000256" key="4">
    <source>
        <dbReference type="RuleBase" id="RU367013"/>
    </source>
</evidence>
<dbReference type="AlphaFoldDB" id="A0A7R9M2E3"/>
<dbReference type="Gene3D" id="1.25.40.10">
    <property type="entry name" value="Tetratricopeptide repeat domain"/>
    <property type="match status" value="2"/>
</dbReference>